<evidence type="ECO:0000256" key="6">
    <source>
        <dbReference type="SAM" id="Phobius"/>
    </source>
</evidence>
<organism evidence="7 8">
    <name type="scientific">Mesotoga infera</name>
    <dbReference type="NCBI Taxonomy" id="1236046"/>
    <lineage>
        <taxon>Bacteria</taxon>
        <taxon>Thermotogati</taxon>
        <taxon>Thermotogota</taxon>
        <taxon>Thermotogae</taxon>
        <taxon>Kosmotogales</taxon>
        <taxon>Kosmotogaceae</taxon>
        <taxon>Mesotoga</taxon>
    </lineage>
</organism>
<reference evidence="7 8" key="1">
    <citation type="journal article" date="2018" name="Nat. Biotechnol.">
        <title>A standardized bacterial taxonomy based on genome phylogeny substantially revises the tree of life.</title>
        <authorList>
            <person name="Parks D.H."/>
            <person name="Chuvochina M."/>
            <person name="Waite D.W."/>
            <person name="Rinke C."/>
            <person name="Skarshewski A."/>
            <person name="Chaumeil P.A."/>
            <person name="Hugenholtz P."/>
        </authorList>
    </citation>
    <scope>NUCLEOTIDE SEQUENCE [LARGE SCALE GENOMIC DNA]</scope>
    <source>
        <strain evidence="7">UBA9905</strain>
    </source>
</reference>
<keyword evidence="5 6" id="KW-0472">Membrane</keyword>
<dbReference type="AlphaFoldDB" id="A0A3D3TLD1"/>
<dbReference type="GO" id="GO:0035435">
    <property type="term" value="P:phosphate ion transmembrane transport"/>
    <property type="evidence" value="ECO:0007669"/>
    <property type="project" value="TreeGrafter"/>
</dbReference>
<evidence type="ECO:0000256" key="3">
    <source>
        <dbReference type="ARBA" id="ARBA00022692"/>
    </source>
</evidence>
<keyword evidence="4 6" id="KW-1133">Transmembrane helix</keyword>
<dbReference type="PANTHER" id="PTHR11101:SF80">
    <property type="entry name" value="PHOSPHATE TRANSPORTER"/>
    <property type="match status" value="1"/>
</dbReference>
<feature type="transmembrane region" description="Helical" evidence="6">
    <location>
        <begin position="254"/>
        <end position="271"/>
    </location>
</feature>
<gene>
    <name evidence="7" type="ORF">DIT26_02450</name>
</gene>
<dbReference type="GO" id="GO:0016020">
    <property type="term" value="C:membrane"/>
    <property type="evidence" value="ECO:0007669"/>
    <property type="project" value="UniProtKB-SubCell"/>
</dbReference>
<feature type="transmembrane region" description="Helical" evidence="6">
    <location>
        <begin position="283"/>
        <end position="304"/>
    </location>
</feature>
<evidence type="ECO:0000256" key="2">
    <source>
        <dbReference type="ARBA" id="ARBA00022448"/>
    </source>
</evidence>
<comment type="subcellular location">
    <subcellularLocation>
        <location evidence="1">Membrane</location>
        <topology evidence="1">Multi-pass membrane protein</topology>
    </subcellularLocation>
</comment>
<evidence type="ECO:0000256" key="1">
    <source>
        <dbReference type="ARBA" id="ARBA00004141"/>
    </source>
</evidence>
<dbReference type="GO" id="GO:0005315">
    <property type="term" value="F:phosphate transmembrane transporter activity"/>
    <property type="evidence" value="ECO:0007669"/>
    <property type="project" value="InterPro"/>
</dbReference>
<dbReference type="Pfam" id="PF01384">
    <property type="entry name" value="PHO4"/>
    <property type="match status" value="1"/>
</dbReference>
<dbReference type="PANTHER" id="PTHR11101">
    <property type="entry name" value="PHOSPHATE TRANSPORTER"/>
    <property type="match status" value="1"/>
</dbReference>
<dbReference type="EMBL" id="DQBS01000061">
    <property type="protein sequence ID" value="HCO69437.1"/>
    <property type="molecule type" value="Genomic_DNA"/>
</dbReference>
<evidence type="ECO:0000256" key="5">
    <source>
        <dbReference type="ARBA" id="ARBA00023136"/>
    </source>
</evidence>
<comment type="caution">
    <text evidence="7">The sequence shown here is derived from an EMBL/GenBank/DDBJ whole genome shotgun (WGS) entry which is preliminary data.</text>
</comment>
<proteinExistence type="predicted"/>
<feature type="transmembrane region" description="Helical" evidence="6">
    <location>
        <begin position="64"/>
        <end position="91"/>
    </location>
</feature>
<evidence type="ECO:0000256" key="4">
    <source>
        <dbReference type="ARBA" id="ARBA00022989"/>
    </source>
</evidence>
<sequence length="311" mass="32289">MFFAILPAVVFGWALGANDAANVYGTAVTSGLVKYRLAVVLSAIFILIGALLEGSRGLETISSVSSQTLLTASVSTIGAAISMTLMTYLGIPSSSSQAMMGAILGIGILNSTVDWSVLTKVVICWITTPIGAAIGSFFLYKIFAVMFRRIRTVQAQDLSLKIGALIIGAYGSYALGANNVANVTGPFAGIISLEVAALVGGLSIALGVLTFSKRVMYTVGKQITSLDHFSAVIATFSQAITVWIYALIGVPVSTSQAIVGAVIGAGLARGSRDINYKILRNIALGWLQTPLIAGLVSLGLYVLIRAVGGLF</sequence>
<feature type="transmembrane region" description="Helical" evidence="6">
    <location>
        <begin position="35"/>
        <end position="52"/>
    </location>
</feature>
<feature type="transmembrane region" description="Helical" evidence="6">
    <location>
        <begin position="117"/>
        <end position="146"/>
    </location>
</feature>
<keyword evidence="3 6" id="KW-0812">Transmembrane</keyword>
<evidence type="ECO:0000313" key="7">
    <source>
        <dbReference type="EMBL" id="HCO69437.1"/>
    </source>
</evidence>
<dbReference type="InterPro" id="IPR001204">
    <property type="entry name" value="Phos_transporter"/>
</dbReference>
<feature type="transmembrane region" description="Helical" evidence="6">
    <location>
        <begin position="158"/>
        <end position="175"/>
    </location>
</feature>
<dbReference type="Proteomes" id="UP000264215">
    <property type="component" value="Unassembled WGS sequence"/>
</dbReference>
<protein>
    <submittedName>
        <fullName evidence="7">Inorganic phosphate transporter</fullName>
    </submittedName>
</protein>
<accession>A0A3D3TLD1</accession>
<name>A0A3D3TLD1_9BACT</name>
<evidence type="ECO:0000313" key="8">
    <source>
        <dbReference type="Proteomes" id="UP000264215"/>
    </source>
</evidence>
<feature type="transmembrane region" description="Helical" evidence="6">
    <location>
        <begin position="187"/>
        <end position="209"/>
    </location>
</feature>
<feature type="transmembrane region" description="Helical" evidence="6">
    <location>
        <begin position="229"/>
        <end position="248"/>
    </location>
</feature>
<keyword evidence="2" id="KW-0813">Transport</keyword>